<sequence>MYSTILMLHHYIAFIAILLLAYATINGAIGASSEKVFEESHRKINVFALISCHTMLLLGLILLAVSPIAEVAFADMGAAMKDSVLRKAVVEHPFTNIIAVVLATIGNAKSKKAIGNGRKFKVSMIFFGLALVLILSRLPFEKLF</sequence>
<evidence type="ECO:0000313" key="3">
    <source>
        <dbReference type="Proteomes" id="UP001595616"/>
    </source>
</evidence>
<keyword evidence="1" id="KW-0472">Membrane</keyword>
<dbReference type="Proteomes" id="UP001595616">
    <property type="component" value="Unassembled WGS sequence"/>
</dbReference>
<reference evidence="3" key="1">
    <citation type="journal article" date="2019" name="Int. J. Syst. Evol. Microbiol.">
        <title>The Global Catalogue of Microorganisms (GCM) 10K type strain sequencing project: providing services to taxonomists for standard genome sequencing and annotation.</title>
        <authorList>
            <consortium name="The Broad Institute Genomics Platform"/>
            <consortium name="The Broad Institute Genome Sequencing Center for Infectious Disease"/>
            <person name="Wu L."/>
            <person name="Ma J."/>
        </authorList>
    </citation>
    <scope>NUCLEOTIDE SEQUENCE [LARGE SCALE GENOMIC DNA]</scope>
    <source>
        <strain evidence="3">CECT 7956</strain>
    </source>
</reference>
<gene>
    <name evidence="2" type="ORF">ACFOOI_09640</name>
</gene>
<proteinExistence type="predicted"/>
<name>A0ABV7YUQ1_9BACT</name>
<evidence type="ECO:0008006" key="4">
    <source>
        <dbReference type="Google" id="ProtNLM"/>
    </source>
</evidence>
<keyword evidence="3" id="KW-1185">Reference proteome</keyword>
<feature type="transmembrane region" description="Helical" evidence="1">
    <location>
        <begin position="120"/>
        <end position="140"/>
    </location>
</feature>
<feature type="transmembrane region" description="Helical" evidence="1">
    <location>
        <begin position="89"/>
        <end position="108"/>
    </location>
</feature>
<accession>A0ABV7YUQ1</accession>
<evidence type="ECO:0000313" key="2">
    <source>
        <dbReference type="EMBL" id="MFC3810914.1"/>
    </source>
</evidence>
<feature type="transmembrane region" description="Helical" evidence="1">
    <location>
        <begin position="6"/>
        <end position="25"/>
    </location>
</feature>
<keyword evidence="1" id="KW-0812">Transmembrane</keyword>
<organism evidence="2 3">
    <name type="scientific">Lacihabitans lacunae</name>
    <dbReference type="NCBI Taxonomy" id="1028214"/>
    <lineage>
        <taxon>Bacteria</taxon>
        <taxon>Pseudomonadati</taxon>
        <taxon>Bacteroidota</taxon>
        <taxon>Cytophagia</taxon>
        <taxon>Cytophagales</taxon>
        <taxon>Leadbetterellaceae</taxon>
        <taxon>Lacihabitans</taxon>
    </lineage>
</organism>
<dbReference type="EMBL" id="JBHRYQ010000001">
    <property type="protein sequence ID" value="MFC3810914.1"/>
    <property type="molecule type" value="Genomic_DNA"/>
</dbReference>
<feature type="transmembrane region" description="Helical" evidence="1">
    <location>
        <begin position="46"/>
        <end position="69"/>
    </location>
</feature>
<dbReference type="RefSeq" id="WP_379837443.1">
    <property type="nucleotide sequence ID" value="NZ_JBHRYQ010000001.1"/>
</dbReference>
<keyword evidence="1" id="KW-1133">Transmembrane helix</keyword>
<evidence type="ECO:0000256" key="1">
    <source>
        <dbReference type="SAM" id="Phobius"/>
    </source>
</evidence>
<comment type="caution">
    <text evidence="2">The sequence shown here is derived from an EMBL/GenBank/DDBJ whole genome shotgun (WGS) entry which is preliminary data.</text>
</comment>
<protein>
    <recommendedName>
        <fullName evidence="4">Cytochrome B</fullName>
    </recommendedName>
</protein>